<protein>
    <submittedName>
        <fullName evidence="1">Uncharacterized protein</fullName>
    </submittedName>
</protein>
<dbReference type="InterPro" id="IPR041078">
    <property type="entry name" value="Plavaka"/>
</dbReference>
<proteinExistence type="predicted"/>
<dbReference type="Pfam" id="PF18759">
    <property type="entry name" value="Plavaka"/>
    <property type="match status" value="2"/>
</dbReference>
<dbReference type="AlphaFoldDB" id="A0A9P5TXD5"/>
<dbReference type="Proteomes" id="UP000772434">
    <property type="component" value="Unassembled WGS sequence"/>
</dbReference>
<gene>
    <name evidence="1" type="ORF">BDP27DRAFT_1386680</name>
</gene>
<comment type="caution">
    <text evidence="1">The sequence shown here is derived from an EMBL/GenBank/DDBJ whole genome shotgun (WGS) entry which is preliminary data.</text>
</comment>
<evidence type="ECO:0000313" key="2">
    <source>
        <dbReference type="Proteomes" id="UP000772434"/>
    </source>
</evidence>
<sequence>MTKKNIAIPKMKTVTPTLDLTLVTEMRLIMGIQTLKTMCLIVHHYFHCPMTNLTLPAGKECYHPFASQLDWEIAQWAVTEKISQKALDRLLNVPQVQQKLGLSYENSRGMLKCIDEIPERCGKWRTKQLSFHDKPGEHFTVYHRDPVEAIKALWGDPAFAEHLVYKPGKLFRGAEQTENNRIYSEMWTTGFWNAVQHAIPVGGTVCPVIIASDKTNLTRFSGNKSAYPVYLTIGNLPKAVRRKPSARACVLIAYLSVDKPNKQGLTKKDLKLRTYEIFHHSMAHVLEPLKSAGNPKTGGIEMVGGDGNVRKVYPLLCTYVADYPEQCLVTCTKYGTCPKCQRKANDLGIMKEAHDTSHDVAGGIEPFWKDFPLTDIHDCITPDILHQLRHFKKGIADFSQVTGTEHKHIARILLASLTGKVDQRGIVACKALLNFIHLAQYPSHDEDTLGYMDLELNVWHKNKAYFVEQQTTKDQINIPKFHSLLHYVNSIKWLGTTDNYNTEAFERFHIDMAKEAWDAPINAITSSDDPTNIRIAKHPHETKKSLNAIANSHNAPGFIPALKLYINSLLPKEGQVTKAEALSIGCLPFTLLDVWHHFKFTPMCQKK</sequence>
<name>A0A9P5TXD5_9AGAR</name>
<reference evidence="1" key="1">
    <citation type="submission" date="2020-11" db="EMBL/GenBank/DDBJ databases">
        <authorList>
            <consortium name="DOE Joint Genome Institute"/>
            <person name="Ahrendt S."/>
            <person name="Riley R."/>
            <person name="Andreopoulos W."/>
            <person name="Labutti K."/>
            <person name="Pangilinan J."/>
            <person name="Ruiz-Duenas F.J."/>
            <person name="Barrasa J.M."/>
            <person name="Sanchez-Garcia M."/>
            <person name="Camarero S."/>
            <person name="Miyauchi S."/>
            <person name="Serrano A."/>
            <person name="Linde D."/>
            <person name="Babiker R."/>
            <person name="Drula E."/>
            <person name="Ayuso-Fernandez I."/>
            <person name="Pacheco R."/>
            <person name="Padilla G."/>
            <person name="Ferreira P."/>
            <person name="Barriuso J."/>
            <person name="Kellner H."/>
            <person name="Castanera R."/>
            <person name="Alfaro M."/>
            <person name="Ramirez L."/>
            <person name="Pisabarro A.G."/>
            <person name="Kuo A."/>
            <person name="Tritt A."/>
            <person name="Lipzen A."/>
            <person name="He G."/>
            <person name="Yan M."/>
            <person name="Ng V."/>
            <person name="Cullen D."/>
            <person name="Martin F."/>
            <person name="Rosso M.-N."/>
            <person name="Henrissat B."/>
            <person name="Hibbett D."/>
            <person name="Martinez A.T."/>
            <person name="Grigoriev I.V."/>
        </authorList>
    </citation>
    <scope>NUCLEOTIDE SEQUENCE</scope>
    <source>
        <strain evidence="1">AH 40177</strain>
    </source>
</reference>
<dbReference type="OrthoDB" id="2576233at2759"/>
<organism evidence="1 2">
    <name type="scientific">Rhodocollybia butyracea</name>
    <dbReference type="NCBI Taxonomy" id="206335"/>
    <lineage>
        <taxon>Eukaryota</taxon>
        <taxon>Fungi</taxon>
        <taxon>Dikarya</taxon>
        <taxon>Basidiomycota</taxon>
        <taxon>Agaricomycotina</taxon>
        <taxon>Agaricomycetes</taxon>
        <taxon>Agaricomycetidae</taxon>
        <taxon>Agaricales</taxon>
        <taxon>Marasmiineae</taxon>
        <taxon>Omphalotaceae</taxon>
        <taxon>Rhodocollybia</taxon>
    </lineage>
</organism>
<accession>A0A9P5TXD5</accession>
<keyword evidence="2" id="KW-1185">Reference proteome</keyword>
<evidence type="ECO:0000313" key="1">
    <source>
        <dbReference type="EMBL" id="KAF9039575.1"/>
    </source>
</evidence>
<dbReference type="EMBL" id="JADNRY010000569">
    <property type="protein sequence ID" value="KAF9039575.1"/>
    <property type="molecule type" value="Genomic_DNA"/>
</dbReference>